<reference evidence="2" key="1">
    <citation type="submission" date="2021-02" db="EMBL/GenBank/DDBJ databases">
        <authorList>
            <person name="Nowell W R."/>
        </authorList>
    </citation>
    <scope>NUCLEOTIDE SEQUENCE</scope>
</reference>
<gene>
    <name evidence="2" type="ORF">IZO911_LOCUS1795</name>
</gene>
<keyword evidence="1" id="KW-0812">Transmembrane</keyword>
<sequence>MRVLQPSLDVYEALNSKYAKTLECPCTQISMNYDNFISASPIFHQVCSSDFVSDVWIRHLAMDNGSTFYGDDFQITGSHAFQALRMLCELAKNTLKNNFAQFYSSQYFSRFAIPEVMLQVQILSILNQLQSSMSDSFLLSFRMIRDTTQVNALFSALQINHKLYGSKDTGNIFVTANNYDGCSCSLSANCIRQSSIYNYNTMTKLFDVTGFYTGCNVIESLLQSTLECFYNQTCIDKLQNYLLPSPIPVSALDDSSSLSRYLKTTTINSLLSNLMVEHLGLSYSYRQYYQACSPEYCSYQTIANNTKINTIYIVFLMFFILGGPLSVLKLLISALTRIIVCCVRKSPRQIVPEASIIYT</sequence>
<evidence type="ECO:0000313" key="3">
    <source>
        <dbReference type="Proteomes" id="UP000663860"/>
    </source>
</evidence>
<evidence type="ECO:0000256" key="1">
    <source>
        <dbReference type="SAM" id="Phobius"/>
    </source>
</evidence>
<dbReference type="AlphaFoldDB" id="A0A813MG57"/>
<dbReference type="Proteomes" id="UP000663860">
    <property type="component" value="Unassembled WGS sequence"/>
</dbReference>
<evidence type="ECO:0000313" key="2">
    <source>
        <dbReference type="EMBL" id="CAF0719894.1"/>
    </source>
</evidence>
<accession>A0A813MG57</accession>
<dbReference type="EMBL" id="CAJNOE010000008">
    <property type="protein sequence ID" value="CAF0719894.1"/>
    <property type="molecule type" value="Genomic_DNA"/>
</dbReference>
<feature type="transmembrane region" description="Helical" evidence="1">
    <location>
        <begin position="311"/>
        <end position="340"/>
    </location>
</feature>
<proteinExistence type="predicted"/>
<keyword evidence="1" id="KW-0472">Membrane</keyword>
<organism evidence="2 3">
    <name type="scientific">Adineta steineri</name>
    <dbReference type="NCBI Taxonomy" id="433720"/>
    <lineage>
        <taxon>Eukaryota</taxon>
        <taxon>Metazoa</taxon>
        <taxon>Spiralia</taxon>
        <taxon>Gnathifera</taxon>
        <taxon>Rotifera</taxon>
        <taxon>Eurotatoria</taxon>
        <taxon>Bdelloidea</taxon>
        <taxon>Adinetida</taxon>
        <taxon>Adinetidae</taxon>
        <taxon>Adineta</taxon>
    </lineage>
</organism>
<keyword evidence="1" id="KW-1133">Transmembrane helix</keyword>
<name>A0A813MG57_9BILA</name>
<comment type="caution">
    <text evidence="2">The sequence shown here is derived from an EMBL/GenBank/DDBJ whole genome shotgun (WGS) entry which is preliminary data.</text>
</comment>
<protein>
    <submittedName>
        <fullName evidence="2">Uncharacterized protein</fullName>
    </submittedName>
</protein>